<dbReference type="EMBL" id="BAAAZI010000016">
    <property type="protein sequence ID" value="GAA4148576.1"/>
    <property type="molecule type" value="Genomic_DNA"/>
</dbReference>
<evidence type="ECO:0000313" key="2">
    <source>
        <dbReference type="EMBL" id="GAA4148576.1"/>
    </source>
</evidence>
<dbReference type="Proteomes" id="UP001500101">
    <property type="component" value="Unassembled WGS sequence"/>
</dbReference>
<gene>
    <name evidence="2" type="ORF">GCM10022216_35560</name>
</gene>
<keyword evidence="3" id="KW-1185">Reference proteome</keyword>
<dbReference type="InterPro" id="IPR000182">
    <property type="entry name" value="GNAT_dom"/>
</dbReference>
<dbReference type="PANTHER" id="PTHR43610">
    <property type="entry name" value="BLL6696 PROTEIN"/>
    <property type="match status" value="1"/>
</dbReference>
<dbReference type="PROSITE" id="PS51186">
    <property type="entry name" value="GNAT"/>
    <property type="match status" value="1"/>
</dbReference>
<organism evidence="2 3">
    <name type="scientific">Sphingobacterium kyonggiense</name>
    <dbReference type="NCBI Taxonomy" id="714075"/>
    <lineage>
        <taxon>Bacteria</taxon>
        <taxon>Pseudomonadati</taxon>
        <taxon>Bacteroidota</taxon>
        <taxon>Sphingobacteriia</taxon>
        <taxon>Sphingobacteriales</taxon>
        <taxon>Sphingobacteriaceae</taxon>
        <taxon>Sphingobacterium</taxon>
    </lineage>
</organism>
<sequence length="167" mass="19680">MLERQILSNELVKLIPLVKEDFEWLYAAASDPEIWEQHPDRMRYTPLGFTKYFQKLLANDIAYIIIDHRTGKVIGTTSFYEFNKDKKSVSIGYTFLTKPYWGTQYNQSIKKLLLDYAYQFVDEVYFHVAKENIRSQKAIEKLGATLVREYAASDEDEIKLEYSLKKP</sequence>
<name>A0ABP7Z6W5_9SPHI</name>
<protein>
    <submittedName>
        <fullName evidence="2">GNAT family protein</fullName>
    </submittedName>
</protein>
<dbReference type="Pfam" id="PF13302">
    <property type="entry name" value="Acetyltransf_3"/>
    <property type="match status" value="1"/>
</dbReference>
<dbReference type="Gene3D" id="3.40.630.30">
    <property type="match status" value="1"/>
</dbReference>
<dbReference type="SUPFAM" id="SSF55729">
    <property type="entry name" value="Acyl-CoA N-acyltransferases (Nat)"/>
    <property type="match status" value="1"/>
</dbReference>
<feature type="domain" description="N-acetyltransferase" evidence="1">
    <location>
        <begin position="1"/>
        <end position="167"/>
    </location>
</feature>
<dbReference type="InterPro" id="IPR016181">
    <property type="entry name" value="Acyl_CoA_acyltransferase"/>
</dbReference>
<reference evidence="3" key="1">
    <citation type="journal article" date="2019" name="Int. J. Syst. Evol. Microbiol.">
        <title>The Global Catalogue of Microorganisms (GCM) 10K type strain sequencing project: providing services to taxonomists for standard genome sequencing and annotation.</title>
        <authorList>
            <consortium name="The Broad Institute Genomics Platform"/>
            <consortium name="The Broad Institute Genome Sequencing Center for Infectious Disease"/>
            <person name="Wu L."/>
            <person name="Ma J."/>
        </authorList>
    </citation>
    <scope>NUCLEOTIDE SEQUENCE [LARGE SCALE GENOMIC DNA]</scope>
    <source>
        <strain evidence="3">JCM 16704</strain>
    </source>
</reference>
<dbReference type="RefSeq" id="WP_344676087.1">
    <property type="nucleotide sequence ID" value="NZ_BAAAZI010000016.1"/>
</dbReference>
<evidence type="ECO:0000259" key="1">
    <source>
        <dbReference type="PROSITE" id="PS51186"/>
    </source>
</evidence>
<dbReference type="PANTHER" id="PTHR43610:SF1">
    <property type="entry name" value="N-ACETYLTRANSFERASE DOMAIN-CONTAINING PROTEIN"/>
    <property type="match status" value="1"/>
</dbReference>
<comment type="caution">
    <text evidence="2">The sequence shown here is derived from an EMBL/GenBank/DDBJ whole genome shotgun (WGS) entry which is preliminary data.</text>
</comment>
<evidence type="ECO:0000313" key="3">
    <source>
        <dbReference type="Proteomes" id="UP001500101"/>
    </source>
</evidence>
<proteinExistence type="predicted"/>
<accession>A0ABP7Z6W5</accession>